<dbReference type="Proteomes" id="UP000462501">
    <property type="component" value="Unassembled WGS sequence"/>
</dbReference>
<evidence type="ECO:0000313" key="4">
    <source>
        <dbReference type="Proteomes" id="UP000462501"/>
    </source>
</evidence>
<dbReference type="InterPro" id="IPR050336">
    <property type="entry name" value="Chromosome_partition/occlusion"/>
</dbReference>
<evidence type="ECO:0000313" key="3">
    <source>
        <dbReference type="EMBL" id="NDO37792.1"/>
    </source>
</evidence>
<dbReference type="CDD" id="cd16407">
    <property type="entry name" value="ParB_N_like"/>
    <property type="match status" value="1"/>
</dbReference>
<dbReference type="Pfam" id="PF02195">
    <property type="entry name" value="ParB_N"/>
    <property type="match status" value="1"/>
</dbReference>
<sequence length="303" mass="33848">MRSSARKIQMQSFDDLFETEQSAKLEEVQEIPLDELFPFSNHPFQVRDDAKMLETAESIAKYGVLIPGIVRPRSEGGYEIIAGHRRKRGSELAGKTTMPVIIRKMDDDEATIIMVDSNIQRENILPSEKAWAYKLKLEALKHQGKRNDLTSAPMEQKLGTREQIAKDAGEASGAAVARYISLTKLVPELLDLVDAEKISVKAAADYLSSLTEQEQRDLLAVIAELKIIPAPGNLAKLKPYSKAGTLSRAVIHAVLSEAKPVTEKVTFKGEQIRKYFPPAYTQQQIEDVIMSLLEQWSAEQKTI</sequence>
<evidence type="ECO:0000256" key="1">
    <source>
        <dbReference type="ARBA" id="ARBA00006295"/>
    </source>
</evidence>
<dbReference type="Gene3D" id="1.10.10.2830">
    <property type="match status" value="1"/>
</dbReference>
<dbReference type="SMART" id="SM00470">
    <property type="entry name" value="ParB"/>
    <property type="match status" value="1"/>
</dbReference>
<dbReference type="PANTHER" id="PTHR33375">
    <property type="entry name" value="CHROMOSOME-PARTITIONING PROTEIN PARB-RELATED"/>
    <property type="match status" value="1"/>
</dbReference>
<dbReference type="InterPro" id="IPR036086">
    <property type="entry name" value="ParB/Sulfiredoxin_sf"/>
</dbReference>
<dbReference type="InterPro" id="IPR004437">
    <property type="entry name" value="ParB/RepB/Spo0J"/>
</dbReference>
<dbReference type="GO" id="GO:0005694">
    <property type="term" value="C:chromosome"/>
    <property type="evidence" value="ECO:0007669"/>
    <property type="project" value="TreeGrafter"/>
</dbReference>
<feature type="domain" description="ParB-like N-terminal" evidence="2">
    <location>
        <begin position="29"/>
        <end position="119"/>
    </location>
</feature>
<proteinExistence type="inferred from homology"/>
<name>A0A845SU04_9FIRM</name>
<dbReference type="RefSeq" id="WP_162220275.1">
    <property type="nucleotide sequence ID" value="NZ_VIQT01000002.1"/>
</dbReference>
<gene>
    <name evidence="3" type="ORF">FMM72_00765</name>
</gene>
<dbReference type="Gene3D" id="3.90.1530.30">
    <property type="match status" value="1"/>
</dbReference>
<reference evidence="3 4" key="1">
    <citation type="submission" date="2019-06" db="EMBL/GenBank/DDBJ databases">
        <title>Draft genome sequences of 15 bacterial species constituting the stable defined intestinal microbiota of the GM15 gnotobiotic mouse model.</title>
        <authorList>
            <person name="Elie C."/>
            <person name="Mathieu A."/>
            <person name="Saliou A."/>
            <person name="Darnaud M."/>
            <person name="Leulier F."/>
            <person name="Tamellini A."/>
        </authorList>
    </citation>
    <scope>NUCLEOTIDE SEQUENCE [LARGE SCALE GENOMIC DNA]</scope>
    <source>
        <strain evidence="3 4">JM4-15</strain>
    </source>
</reference>
<dbReference type="SUPFAM" id="SSF110849">
    <property type="entry name" value="ParB/Sulfiredoxin"/>
    <property type="match status" value="1"/>
</dbReference>
<dbReference type="PANTHER" id="PTHR33375:SF1">
    <property type="entry name" value="CHROMOSOME-PARTITIONING PROTEIN PARB-RELATED"/>
    <property type="match status" value="1"/>
</dbReference>
<protein>
    <submittedName>
        <fullName evidence="3">ParB/RepB/Spo0J family partition protein</fullName>
    </submittedName>
</protein>
<organism evidence="3 4">
    <name type="scientific">Anaerotruncus colihominis</name>
    <dbReference type="NCBI Taxonomy" id="169435"/>
    <lineage>
        <taxon>Bacteria</taxon>
        <taxon>Bacillati</taxon>
        <taxon>Bacillota</taxon>
        <taxon>Clostridia</taxon>
        <taxon>Eubacteriales</taxon>
        <taxon>Oscillospiraceae</taxon>
        <taxon>Anaerotruncus</taxon>
    </lineage>
</organism>
<dbReference type="AlphaFoldDB" id="A0A845SU04"/>
<evidence type="ECO:0000259" key="2">
    <source>
        <dbReference type="SMART" id="SM00470"/>
    </source>
</evidence>
<comment type="caution">
    <text evidence="3">The sequence shown here is derived from an EMBL/GenBank/DDBJ whole genome shotgun (WGS) entry which is preliminary data.</text>
</comment>
<dbReference type="EMBL" id="VIQT01000002">
    <property type="protein sequence ID" value="NDO37792.1"/>
    <property type="molecule type" value="Genomic_DNA"/>
</dbReference>
<dbReference type="GO" id="GO:0007059">
    <property type="term" value="P:chromosome segregation"/>
    <property type="evidence" value="ECO:0007669"/>
    <property type="project" value="TreeGrafter"/>
</dbReference>
<dbReference type="SUPFAM" id="SSF109709">
    <property type="entry name" value="KorB DNA-binding domain-like"/>
    <property type="match status" value="1"/>
</dbReference>
<dbReference type="InterPro" id="IPR003115">
    <property type="entry name" value="ParB_N"/>
</dbReference>
<accession>A0A845SU04</accession>
<comment type="similarity">
    <text evidence="1">Belongs to the ParB family.</text>
</comment>
<dbReference type="GO" id="GO:0003677">
    <property type="term" value="F:DNA binding"/>
    <property type="evidence" value="ECO:0007669"/>
    <property type="project" value="InterPro"/>
</dbReference>
<dbReference type="NCBIfam" id="TIGR00180">
    <property type="entry name" value="parB_part"/>
    <property type="match status" value="1"/>
</dbReference>